<sequence length="262" mass="27745">MLKPRKLLALALLIVSLSGHAVEQVDVELQLLIDISGSVDAQEYDLQMQGYKAAFESDAVQDAILAGEYGKIAVQLIMWSGADQQAIMIDWALIDSAQSADDFASLIDSLTRPFSGWTATGSAVSFAYPEFSTNDFDGTKQVIDVSGDGILNQGSSVADARDEALAAGVDTINGIVITTDQAVIDEYANEVVGGDNAFLLAPATFDDFQAAIETKLVAEIQGTTPEGNLLATPVPEPPALGIMLFGLIYLMFTRKSKIGACS</sequence>
<evidence type="ECO:0000313" key="3">
    <source>
        <dbReference type="EMBL" id="GHG03406.1"/>
    </source>
</evidence>
<dbReference type="Pfam" id="PF06707">
    <property type="entry name" value="DUF1194"/>
    <property type="match status" value="1"/>
</dbReference>
<evidence type="ECO:0000256" key="1">
    <source>
        <dbReference type="SAM" id="SignalP"/>
    </source>
</evidence>
<feature type="signal peptide" evidence="1">
    <location>
        <begin position="1"/>
        <end position="21"/>
    </location>
</feature>
<feature type="domain" description="VWFA" evidence="2">
    <location>
        <begin position="28"/>
        <end position="220"/>
    </location>
</feature>
<dbReference type="RefSeq" id="WP_189773539.1">
    <property type="nucleotide sequence ID" value="NZ_BNCK01000009.1"/>
</dbReference>
<keyword evidence="4" id="KW-1185">Reference proteome</keyword>
<dbReference type="InterPro" id="IPR036465">
    <property type="entry name" value="vWFA_dom_sf"/>
</dbReference>
<dbReference type="AlphaFoldDB" id="A0A919EMK9"/>
<gene>
    <name evidence="3" type="ORF">GCM10017161_35850</name>
</gene>
<organism evidence="3 4">
    <name type="scientific">Thalassotalea marina</name>
    <dbReference type="NCBI Taxonomy" id="1673741"/>
    <lineage>
        <taxon>Bacteria</taxon>
        <taxon>Pseudomonadati</taxon>
        <taxon>Pseudomonadota</taxon>
        <taxon>Gammaproteobacteria</taxon>
        <taxon>Alteromonadales</taxon>
        <taxon>Colwelliaceae</taxon>
        <taxon>Thalassotalea</taxon>
    </lineage>
</organism>
<accession>A0A919EMK9</accession>
<dbReference type="SUPFAM" id="SSF53300">
    <property type="entry name" value="vWA-like"/>
    <property type="match status" value="1"/>
</dbReference>
<proteinExistence type="predicted"/>
<dbReference type="PROSITE" id="PS50234">
    <property type="entry name" value="VWFA"/>
    <property type="match status" value="1"/>
</dbReference>
<dbReference type="EMBL" id="BNCK01000009">
    <property type="protein sequence ID" value="GHG03406.1"/>
    <property type="molecule type" value="Genomic_DNA"/>
</dbReference>
<evidence type="ECO:0000259" key="2">
    <source>
        <dbReference type="PROSITE" id="PS50234"/>
    </source>
</evidence>
<reference evidence="3" key="1">
    <citation type="journal article" date="2014" name="Int. J. Syst. Evol. Microbiol.">
        <title>Complete genome sequence of Corynebacterium casei LMG S-19264T (=DSM 44701T), isolated from a smear-ripened cheese.</title>
        <authorList>
            <consortium name="US DOE Joint Genome Institute (JGI-PGF)"/>
            <person name="Walter F."/>
            <person name="Albersmeier A."/>
            <person name="Kalinowski J."/>
            <person name="Ruckert C."/>
        </authorList>
    </citation>
    <scope>NUCLEOTIDE SEQUENCE</scope>
    <source>
        <strain evidence="3">KCTC 42731</strain>
    </source>
</reference>
<keyword evidence="1" id="KW-0732">Signal</keyword>
<dbReference type="InterPro" id="IPR010607">
    <property type="entry name" value="DUF1194"/>
</dbReference>
<name>A0A919EMK9_9GAMM</name>
<dbReference type="Gene3D" id="3.40.50.410">
    <property type="entry name" value="von Willebrand factor, type A domain"/>
    <property type="match status" value="1"/>
</dbReference>
<reference evidence="3" key="2">
    <citation type="submission" date="2020-09" db="EMBL/GenBank/DDBJ databases">
        <authorList>
            <person name="Sun Q."/>
            <person name="Kim S."/>
        </authorList>
    </citation>
    <scope>NUCLEOTIDE SEQUENCE</scope>
    <source>
        <strain evidence="3">KCTC 42731</strain>
    </source>
</reference>
<comment type="caution">
    <text evidence="3">The sequence shown here is derived from an EMBL/GenBank/DDBJ whole genome shotgun (WGS) entry which is preliminary data.</text>
</comment>
<dbReference type="Proteomes" id="UP000623842">
    <property type="component" value="Unassembled WGS sequence"/>
</dbReference>
<evidence type="ECO:0000313" key="4">
    <source>
        <dbReference type="Proteomes" id="UP000623842"/>
    </source>
</evidence>
<dbReference type="InterPro" id="IPR002035">
    <property type="entry name" value="VWF_A"/>
</dbReference>
<feature type="chain" id="PRO_5037091355" description="VWFA domain-containing protein" evidence="1">
    <location>
        <begin position="22"/>
        <end position="262"/>
    </location>
</feature>
<protein>
    <recommendedName>
        <fullName evidence="2">VWFA domain-containing protein</fullName>
    </recommendedName>
</protein>